<evidence type="ECO:0000256" key="5">
    <source>
        <dbReference type="ARBA" id="ARBA00022692"/>
    </source>
</evidence>
<evidence type="ECO:0000256" key="13">
    <source>
        <dbReference type="ARBA" id="ARBA00048460"/>
    </source>
</evidence>
<evidence type="ECO:0000256" key="2">
    <source>
        <dbReference type="ARBA" id="ARBA00004323"/>
    </source>
</evidence>
<dbReference type="eggNOG" id="KOG3988">
    <property type="taxonomic scope" value="Eukaryota"/>
</dbReference>
<dbReference type="Proteomes" id="UP000029965">
    <property type="component" value="Chromosome 26"/>
</dbReference>
<keyword evidence="10" id="KW-1015">Disulfide bond</keyword>
<keyword evidence="9" id="KW-0472">Membrane</keyword>
<evidence type="ECO:0000256" key="12">
    <source>
        <dbReference type="ARBA" id="ARBA00046649"/>
    </source>
</evidence>
<evidence type="ECO:0000256" key="9">
    <source>
        <dbReference type="ARBA" id="ARBA00023136"/>
    </source>
</evidence>
<evidence type="ECO:0000256" key="8">
    <source>
        <dbReference type="ARBA" id="ARBA00023034"/>
    </source>
</evidence>
<dbReference type="Ensembl" id="ENSCSAT00000005241.1">
    <property type="protein sequence ID" value="ENSCSAP00000003466.1"/>
    <property type="gene ID" value="ENSCSAG00000007200.1"/>
</dbReference>
<feature type="chain" id="PRO_5002344546" description="Protein-tyrosine sulfotransferase" evidence="15">
    <location>
        <begin position="25"/>
        <end position="360"/>
    </location>
</feature>
<evidence type="ECO:0000256" key="11">
    <source>
        <dbReference type="ARBA" id="ARBA00023180"/>
    </source>
</evidence>
<dbReference type="OMA" id="WTHHISG"/>
<keyword evidence="8" id="KW-0333">Golgi apparatus</keyword>
<dbReference type="GeneTree" id="ENSGT00390000006030"/>
<evidence type="ECO:0000256" key="1">
    <source>
        <dbReference type="ARBA" id="ARBA00003886"/>
    </source>
</evidence>
<proteinExistence type="inferred from homology"/>
<evidence type="ECO:0000256" key="15">
    <source>
        <dbReference type="SAM" id="SignalP"/>
    </source>
</evidence>
<evidence type="ECO:0000256" key="4">
    <source>
        <dbReference type="ARBA" id="ARBA00022679"/>
    </source>
</evidence>
<dbReference type="AlphaFoldDB" id="A0A0D9R4C7"/>
<comment type="subunit">
    <text evidence="12">Homodimer. Can also form heterodimers with TPST1.</text>
</comment>
<dbReference type="STRING" id="60711.ENSCSAP00000003466"/>
<dbReference type="Gene3D" id="3.40.50.300">
    <property type="entry name" value="P-loop containing nucleotide triphosphate hydrolases"/>
    <property type="match status" value="1"/>
</dbReference>
<dbReference type="InterPro" id="IPR026634">
    <property type="entry name" value="TPST-like"/>
</dbReference>
<reference evidence="16 17" key="1">
    <citation type="submission" date="2014-03" db="EMBL/GenBank/DDBJ databases">
        <authorList>
            <person name="Warren W."/>
            <person name="Wilson R.K."/>
        </authorList>
    </citation>
    <scope>NUCLEOTIDE SEQUENCE</scope>
</reference>
<dbReference type="GO" id="GO:0008476">
    <property type="term" value="F:protein-tyrosine sulfotransferase activity"/>
    <property type="evidence" value="ECO:0007669"/>
    <property type="project" value="UniProtKB-EC"/>
</dbReference>
<comment type="catalytic activity">
    <reaction evidence="13 14">
        <text>L-tyrosyl-[protein] + 3'-phosphoadenylyl sulfate = O-sulfo-L-tyrosine-[protein] + adenosine 3',5'-bisphosphate + H(+)</text>
        <dbReference type="Rhea" id="RHEA:16801"/>
        <dbReference type="Rhea" id="RHEA-COMP:10136"/>
        <dbReference type="Rhea" id="RHEA-COMP:11688"/>
        <dbReference type="ChEBI" id="CHEBI:15378"/>
        <dbReference type="ChEBI" id="CHEBI:46858"/>
        <dbReference type="ChEBI" id="CHEBI:58339"/>
        <dbReference type="ChEBI" id="CHEBI:58343"/>
        <dbReference type="ChEBI" id="CHEBI:65286"/>
        <dbReference type="EC" id="2.8.2.20"/>
    </reaction>
</comment>
<dbReference type="SUPFAM" id="SSF52540">
    <property type="entry name" value="P-loop containing nucleoside triphosphate hydrolases"/>
    <property type="match status" value="1"/>
</dbReference>
<dbReference type="PANTHER" id="PTHR12788:SF6">
    <property type="entry name" value="PROTEIN-TYROSINE SULFOTRANSFERASE 2"/>
    <property type="match status" value="1"/>
</dbReference>
<evidence type="ECO:0000256" key="7">
    <source>
        <dbReference type="ARBA" id="ARBA00022989"/>
    </source>
</evidence>
<keyword evidence="5" id="KW-0812">Transmembrane</keyword>
<reference evidence="16" key="2">
    <citation type="submission" date="2025-08" db="UniProtKB">
        <authorList>
            <consortium name="Ensembl"/>
        </authorList>
    </citation>
    <scope>IDENTIFICATION</scope>
</reference>
<dbReference type="EC" id="2.8.2.20" evidence="14"/>
<accession>A0A0D9R4C7</accession>
<name>A0A0D9R4C7_CHLSB</name>
<comment type="similarity">
    <text evidence="3 14">Belongs to the protein sulfotransferase family.</text>
</comment>
<organism evidence="16 17">
    <name type="scientific">Chlorocebus sabaeus</name>
    <name type="common">Green monkey</name>
    <name type="synonym">Simia sabaea</name>
    <dbReference type="NCBI Taxonomy" id="60711"/>
    <lineage>
        <taxon>Eukaryota</taxon>
        <taxon>Metazoa</taxon>
        <taxon>Chordata</taxon>
        <taxon>Craniata</taxon>
        <taxon>Vertebrata</taxon>
        <taxon>Euteleostomi</taxon>
        <taxon>Mammalia</taxon>
        <taxon>Eutheria</taxon>
        <taxon>Euarchontoglires</taxon>
        <taxon>Primates</taxon>
        <taxon>Haplorrhini</taxon>
        <taxon>Catarrhini</taxon>
        <taxon>Cercopithecidae</taxon>
        <taxon>Cercopithecinae</taxon>
        <taxon>Chlorocebus</taxon>
    </lineage>
</organism>
<dbReference type="GO" id="GO:0000139">
    <property type="term" value="C:Golgi membrane"/>
    <property type="evidence" value="ECO:0007669"/>
    <property type="project" value="UniProtKB-SubCell"/>
</dbReference>
<evidence type="ECO:0000256" key="6">
    <source>
        <dbReference type="ARBA" id="ARBA00022968"/>
    </source>
</evidence>
<keyword evidence="6" id="KW-0735">Signal-anchor</keyword>
<comment type="subcellular location">
    <subcellularLocation>
        <location evidence="2">Golgi apparatus membrane</location>
        <topology evidence="2">Single-pass type II membrane protein</topology>
    </subcellularLocation>
</comment>
<sequence>PRLGLPGRAGCALALVMVVQLGQQILMCQSVLAGGARVDPVDLMDHMEYHYSKAMPLIFTGSMLCRCTMLMLTGLDAHLEVHCSKETHIIPCVLAMYQAWSKSGHKKLQLDKASMTDKVLDIAMQAFILEVKISKQREPARVLCNKDHFRLKSVYLLHLFSNSKFLLMAQGSHVSMHSLITCKSHYIGFDLSSYGNCLTKWNKLIKVMYAQCMEVGKDKCLLVYYKQLMLQSRSSLKLILDHLGVTWSNTVLHHQDLTGKWGGISLFTIQWSTDKVKPVNLEVLSKWTHHISGDMVPDMAQIPMLAQLSHDPYANTRTDPTLTPIVICNTHQVRDYKTPVNLKGYFQVKQNSISSHLGSS</sequence>
<evidence type="ECO:0000256" key="3">
    <source>
        <dbReference type="ARBA" id="ARBA00009988"/>
    </source>
</evidence>
<evidence type="ECO:0000313" key="16">
    <source>
        <dbReference type="Ensembl" id="ENSCSAP00000003466.1"/>
    </source>
</evidence>
<dbReference type="EMBL" id="AQIB01116392">
    <property type="status" value="NOT_ANNOTATED_CDS"/>
    <property type="molecule type" value="Genomic_DNA"/>
</dbReference>
<keyword evidence="15" id="KW-0732">Signal</keyword>
<evidence type="ECO:0000256" key="10">
    <source>
        <dbReference type="ARBA" id="ARBA00023157"/>
    </source>
</evidence>
<comment type="function">
    <text evidence="1 14">Catalyzes the O-sulfation of tyrosine residues within acidic motifs of polypeptides, using 3'-phosphoadenylyl sulfate (PAPS) as cosubstrate.</text>
</comment>
<feature type="signal peptide" evidence="15">
    <location>
        <begin position="1"/>
        <end position="24"/>
    </location>
</feature>
<dbReference type="Pfam" id="PF13469">
    <property type="entry name" value="Sulfotransfer_3"/>
    <property type="match status" value="1"/>
</dbReference>
<protein>
    <recommendedName>
        <fullName evidence="14">Protein-tyrosine sulfotransferase</fullName>
        <ecNumber evidence="14">2.8.2.20</ecNumber>
    </recommendedName>
</protein>
<keyword evidence="7" id="KW-1133">Transmembrane helix</keyword>
<dbReference type="PANTHER" id="PTHR12788">
    <property type="entry name" value="PROTEIN-TYROSINE SULFOTRANSFERASE 2"/>
    <property type="match status" value="1"/>
</dbReference>
<dbReference type="InterPro" id="IPR027417">
    <property type="entry name" value="P-loop_NTPase"/>
</dbReference>
<evidence type="ECO:0000313" key="17">
    <source>
        <dbReference type="Proteomes" id="UP000029965"/>
    </source>
</evidence>
<evidence type="ECO:0000256" key="14">
    <source>
        <dbReference type="RuleBase" id="RU365018"/>
    </source>
</evidence>
<keyword evidence="4 14" id="KW-0808">Transferase</keyword>
<reference evidence="16" key="3">
    <citation type="submission" date="2025-09" db="UniProtKB">
        <authorList>
            <consortium name="Ensembl"/>
        </authorList>
    </citation>
    <scope>IDENTIFICATION</scope>
</reference>
<keyword evidence="17" id="KW-1185">Reference proteome</keyword>
<keyword evidence="11" id="KW-0325">Glycoprotein</keyword>